<evidence type="ECO:0000313" key="2">
    <source>
        <dbReference type="EMBL" id="KZV90713.1"/>
    </source>
</evidence>
<gene>
    <name evidence="2" type="ORF">EXIGLDRAFT_694426</name>
</gene>
<feature type="domain" description="DUF6532" evidence="1">
    <location>
        <begin position="7"/>
        <end position="63"/>
    </location>
</feature>
<sequence>MAVADITTNLFNPVPLPAIAITATAIQCALRDWATGVRVKSATEFSSDEWSAIYTGHLRELSRMLTHKPREVDAWTRKLWRDCWSTTSQFLSSNTTETSFISAAEMDDFDDILDE</sequence>
<evidence type="ECO:0000313" key="3">
    <source>
        <dbReference type="Proteomes" id="UP000077266"/>
    </source>
</evidence>
<evidence type="ECO:0000259" key="1">
    <source>
        <dbReference type="Pfam" id="PF20149"/>
    </source>
</evidence>
<protein>
    <recommendedName>
        <fullName evidence="1">DUF6532 domain-containing protein</fullName>
    </recommendedName>
</protein>
<dbReference type="OrthoDB" id="3225557at2759"/>
<dbReference type="Pfam" id="PF20149">
    <property type="entry name" value="DUF6532"/>
    <property type="match status" value="1"/>
</dbReference>
<name>A0A165GLW9_EXIGL</name>
<proteinExistence type="predicted"/>
<dbReference type="STRING" id="1314781.A0A165GLW9"/>
<dbReference type="Proteomes" id="UP000077266">
    <property type="component" value="Unassembled WGS sequence"/>
</dbReference>
<accession>A0A165GLW9</accession>
<dbReference type="EMBL" id="KV426042">
    <property type="protein sequence ID" value="KZV90713.1"/>
    <property type="molecule type" value="Genomic_DNA"/>
</dbReference>
<dbReference type="InterPro" id="IPR045341">
    <property type="entry name" value="DUF6532"/>
</dbReference>
<dbReference type="InParanoid" id="A0A165GLW9"/>
<dbReference type="AlphaFoldDB" id="A0A165GLW9"/>
<organism evidence="2 3">
    <name type="scientific">Exidia glandulosa HHB12029</name>
    <dbReference type="NCBI Taxonomy" id="1314781"/>
    <lineage>
        <taxon>Eukaryota</taxon>
        <taxon>Fungi</taxon>
        <taxon>Dikarya</taxon>
        <taxon>Basidiomycota</taxon>
        <taxon>Agaricomycotina</taxon>
        <taxon>Agaricomycetes</taxon>
        <taxon>Auriculariales</taxon>
        <taxon>Exidiaceae</taxon>
        <taxon>Exidia</taxon>
    </lineage>
</organism>
<reference evidence="2 3" key="1">
    <citation type="journal article" date="2016" name="Mol. Biol. Evol.">
        <title>Comparative Genomics of Early-Diverging Mushroom-Forming Fungi Provides Insights into the Origins of Lignocellulose Decay Capabilities.</title>
        <authorList>
            <person name="Nagy L.G."/>
            <person name="Riley R."/>
            <person name="Tritt A."/>
            <person name="Adam C."/>
            <person name="Daum C."/>
            <person name="Floudas D."/>
            <person name="Sun H."/>
            <person name="Yadav J.S."/>
            <person name="Pangilinan J."/>
            <person name="Larsson K.H."/>
            <person name="Matsuura K."/>
            <person name="Barry K."/>
            <person name="Labutti K."/>
            <person name="Kuo R."/>
            <person name="Ohm R.A."/>
            <person name="Bhattacharya S.S."/>
            <person name="Shirouzu T."/>
            <person name="Yoshinaga Y."/>
            <person name="Martin F.M."/>
            <person name="Grigoriev I.V."/>
            <person name="Hibbett D.S."/>
        </authorList>
    </citation>
    <scope>NUCLEOTIDE SEQUENCE [LARGE SCALE GENOMIC DNA]</scope>
    <source>
        <strain evidence="2 3">HHB12029</strain>
    </source>
</reference>
<keyword evidence="3" id="KW-1185">Reference proteome</keyword>